<dbReference type="InterPro" id="IPR023614">
    <property type="entry name" value="Porin_dom_sf"/>
</dbReference>
<accession>A0A839VF97</accession>
<dbReference type="Gene3D" id="2.40.160.10">
    <property type="entry name" value="Porin"/>
    <property type="match status" value="1"/>
</dbReference>
<evidence type="ECO:0000313" key="2">
    <source>
        <dbReference type="Proteomes" id="UP000547614"/>
    </source>
</evidence>
<dbReference type="SUPFAM" id="SSF56935">
    <property type="entry name" value="Porins"/>
    <property type="match status" value="1"/>
</dbReference>
<keyword evidence="2" id="KW-1185">Reference proteome</keyword>
<dbReference type="Proteomes" id="UP000547614">
    <property type="component" value="Unassembled WGS sequence"/>
</dbReference>
<dbReference type="RefSeq" id="WP_246389952.1">
    <property type="nucleotide sequence ID" value="NZ_JACHXP010000013.1"/>
</dbReference>
<evidence type="ECO:0000313" key="1">
    <source>
        <dbReference type="EMBL" id="MBB3191367.1"/>
    </source>
</evidence>
<gene>
    <name evidence="1" type="ORF">FHR94_002626</name>
</gene>
<organism evidence="1 2">
    <name type="scientific">Halomonas cerina</name>
    <dbReference type="NCBI Taxonomy" id="447424"/>
    <lineage>
        <taxon>Bacteria</taxon>
        <taxon>Pseudomonadati</taxon>
        <taxon>Pseudomonadota</taxon>
        <taxon>Gammaproteobacteria</taxon>
        <taxon>Oceanospirillales</taxon>
        <taxon>Halomonadaceae</taxon>
        <taxon>Halomonas</taxon>
    </lineage>
</organism>
<dbReference type="AlphaFoldDB" id="A0A839VF97"/>
<comment type="caution">
    <text evidence="1">The sequence shown here is derived from an EMBL/GenBank/DDBJ whole genome shotgun (WGS) entry which is preliminary data.</text>
</comment>
<proteinExistence type="predicted"/>
<name>A0A839VF97_9GAMM</name>
<sequence length="404" mass="45369">MIASKSYRWTDTRLGIMTILLLAVVGGSARAEDNVLDSLQLHGFLSQALILTDDNDFFGPSSRDDGSFKFTEIGANVSLRPHEDVLVAAQVLSRRAGGDGSEASPELDYGLIDYQIQSSQRRNFGIQVGRFKNPFGFYNQTRDVAFTRPSILLPQSIYFDRTRSLGLAGDGISLYHEERLQAGTVRTQVGFGRTRIEEDVDRTLGLDRFPGSLEADTSAIGQVRYEHDGGRIITALSAASANADYDSPGAIPGDGDFHFQPWVLSFQYNQEKWSLTAEYALRTLELKGFNSFPDKDKTGESWYVQYTRRFLDDWQWLVRYDSLVNDRNDRDGEAFEASGAGPAHSQFAKDVTLGLQWTPHPRLMLAGEYHNVDGTGWLPTQDNPDPTETSRYWNMVLFQLSLRF</sequence>
<dbReference type="EMBL" id="JACHXP010000013">
    <property type="protein sequence ID" value="MBB3191367.1"/>
    <property type="molecule type" value="Genomic_DNA"/>
</dbReference>
<protein>
    <submittedName>
        <fullName evidence="1">Uncharacterized protein</fullName>
    </submittedName>
</protein>
<reference evidence="1 2" key="1">
    <citation type="submission" date="2020-08" db="EMBL/GenBank/DDBJ databases">
        <title>Genomic Encyclopedia of Type Strains, Phase III (KMG-III): the genomes of soil and plant-associated and newly described type strains.</title>
        <authorList>
            <person name="Whitman W."/>
        </authorList>
    </citation>
    <scope>NUCLEOTIDE SEQUENCE [LARGE SCALE GENOMIC DNA]</scope>
    <source>
        <strain evidence="1 2">CECT 7282</strain>
    </source>
</reference>